<dbReference type="InterPro" id="IPR013783">
    <property type="entry name" value="Ig-like_fold"/>
</dbReference>
<keyword evidence="5" id="KW-1185">Reference proteome</keyword>
<dbReference type="Pfam" id="PF12006">
    <property type="entry name" value="DUF3500"/>
    <property type="match status" value="1"/>
</dbReference>
<dbReference type="SUPFAM" id="SSF48726">
    <property type="entry name" value="Immunoglobulin"/>
    <property type="match status" value="2"/>
</dbReference>
<feature type="chain" id="PRO_5030951510" evidence="2">
    <location>
        <begin position="19"/>
        <end position="540"/>
    </location>
</feature>
<keyword evidence="2" id="KW-0732">Signal</keyword>
<feature type="compositionally biased region" description="Low complexity" evidence="1">
    <location>
        <begin position="25"/>
        <end position="39"/>
    </location>
</feature>
<evidence type="ECO:0000313" key="4">
    <source>
        <dbReference type="EMBL" id="QJE01064.1"/>
    </source>
</evidence>
<gene>
    <name evidence="4" type="ORF">HH212_14335</name>
</gene>
<name>A0A7Z2VXR4_9BURK</name>
<dbReference type="PROSITE" id="PS50835">
    <property type="entry name" value="IG_LIKE"/>
    <property type="match status" value="2"/>
</dbReference>
<evidence type="ECO:0000256" key="2">
    <source>
        <dbReference type="SAM" id="SignalP"/>
    </source>
</evidence>
<dbReference type="RefSeq" id="WP_170203093.1">
    <property type="nucleotide sequence ID" value="NZ_CP051685.1"/>
</dbReference>
<dbReference type="PANTHER" id="PTHR37489:SF1">
    <property type="entry name" value="DUF3500 DOMAIN-CONTAINING PROTEIN"/>
    <property type="match status" value="1"/>
</dbReference>
<organism evidence="4 5">
    <name type="scientific">Massilia forsythiae</name>
    <dbReference type="NCBI Taxonomy" id="2728020"/>
    <lineage>
        <taxon>Bacteria</taxon>
        <taxon>Pseudomonadati</taxon>
        <taxon>Pseudomonadota</taxon>
        <taxon>Betaproteobacteria</taxon>
        <taxon>Burkholderiales</taxon>
        <taxon>Oxalobacteraceae</taxon>
        <taxon>Telluria group</taxon>
        <taxon>Massilia</taxon>
    </lineage>
</organism>
<dbReference type="SMART" id="SM00409">
    <property type="entry name" value="IG"/>
    <property type="match status" value="2"/>
</dbReference>
<feature type="region of interest" description="Disordered" evidence="1">
    <location>
        <begin position="23"/>
        <end position="42"/>
    </location>
</feature>
<feature type="domain" description="Ig-like" evidence="3">
    <location>
        <begin position="131"/>
        <end position="211"/>
    </location>
</feature>
<sequence>MIKRLPSLLLWSALALTAGCGGSGSSDSSSTTSTTSSGSVTAPSIATQPVSVSVSAGQAASFSVSASGGGTLAYQWRKGGTAISGATASTYTISSTASGDAGSYDVVVSNSAGSVTSSAATLTVASAASAPAIVTQPVSQLAAVGASVTLSVVASGSGTLSYQWRKGGTAIAGATSSSYTIASVASTDAGSYDVVVTNANGSTASSAVTLSVSTTTASSALSTDAYNAAMAFYTTLSSSQQSTVQVAWSLDAARKWSNLPASFVSRNGIKWGNLSTAQQSAASALIKTSLGDTGSSLQSGLQAADDYLNSIGGGSSYGAGNYYLAFLGTPTSTGFWILQITGHHLTWNIAFNGSYKSPTPLFLGIEPKASFTINGTSYDPMAAQRVAMANLGAALTSYSAAKLSGTYSDLLFGANGSGGIDGTCPRAYASVTTHGIAYSALSSSHQALVQAVIRAYVATQATEYANDLLGAYLGSDALAATYVAYAGSGTVTTNGDYFRIEGPRVWIEFSVQRGVIISSDIHYHTIWRDKVGDYGGKCVG</sequence>
<dbReference type="Gene3D" id="2.60.40.10">
    <property type="entry name" value="Immunoglobulins"/>
    <property type="match status" value="2"/>
</dbReference>
<feature type="domain" description="Ig-like" evidence="3">
    <location>
        <begin position="43"/>
        <end position="123"/>
    </location>
</feature>
<dbReference type="Pfam" id="PF13927">
    <property type="entry name" value="Ig_3"/>
    <property type="match status" value="1"/>
</dbReference>
<dbReference type="InterPro" id="IPR003599">
    <property type="entry name" value="Ig_sub"/>
</dbReference>
<reference evidence="4 5" key="1">
    <citation type="submission" date="2020-04" db="EMBL/GenBank/DDBJ databases">
        <title>Genome sequencing of novel species.</title>
        <authorList>
            <person name="Heo J."/>
            <person name="Kim S.-J."/>
            <person name="Kim J.-S."/>
            <person name="Hong S.-B."/>
            <person name="Kwon S.-W."/>
        </authorList>
    </citation>
    <scope>NUCLEOTIDE SEQUENCE [LARGE SCALE GENOMIC DNA]</scope>
    <source>
        <strain evidence="4 5">GN2-R2</strain>
    </source>
</reference>
<dbReference type="KEGG" id="mfy:HH212_14335"/>
<dbReference type="InterPro" id="IPR036179">
    <property type="entry name" value="Ig-like_dom_sf"/>
</dbReference>
<dbReference type="Pfam" id="PF07679">
    <property type="entry name" value="I-set"/>
    <property type="match status" value="1"/>
</dbReference>
<dbReference type="InterPro" id="IPR013098">
    <property type="entry name" value="Ig_I-set"/>
</dbReference>
<protein>
    <submittedName>
        <fullName evidence="4">DUF3500 domain-containing protein</fullName>
    </submittedName>
</protein>
<dbReference type="PANTHER" id="PTHR37489">
    <property type="entry name" value="DUF3500 DOMAIN-CONTAINING PROTEIN"/>
    <property type="match status" value="1"/>
</dbReference>
<dbReference type="PROSITE" id="PS51257">
    <property type="entry name" value="PROKAR_LIPOPROTEIN"/>
    <property type="match status" value="1"/>
</dbReference>
<dbReference type="AlphaFoldDB" id="A0A7Z2VXR4"/>
<dbReference type="InterPro" id="IPR021889">
    <property type="entry name" value="DUF3500"/>
</dbReference>
<feature type="signal peptide" evidence="2">
    <location>
        <begin position="1"/>
        <end position="18"/>
    </location>
</feature>
<dbReference type="Proteomes" id="UP000502415">
    <property type="component" value="Chromosome"/>
</dbReference>
<evidence type="ECO:0000256" key="1">
    <source>
        <dbReference type="SAM" id="MobiDB-lite"/>
    </source>
</evidence>
<dbReference type="InterPro" id="IPR007110">
    <property type="entry name" value="Ig-like_dom"/>
</dbReference>
<evidence type="ECO:0000259" key="3">
    <source>
        <dbReference type="PROSITE" id="PS50835"/>
    </source>
</evidence>
<proteinExistence type="predicted"/>
<evidence type="ECO:0000313" key="5">
    <source>
        <dbReference type="Proteomes" id="UP000502415"/>
    </source>
</evidence>
<dbReference type="EMBL" id="CP051685">
    <property type="protein sequence ID" value="QJE01064.1"/>
    <property type="molecule type" value="Genomic_DNA"/>
</dbReference>
<accession>A0A7Z2VXR4</accession>